<feature type="transmembrane region" description="Helical" evidence="1">
    <location>
        <begin position="45"/>
        <end position="63"/>
    </location>
</feature>
<dbReference type="EMBL" id="JAUSWN010000007">
    <property type="protein sequence ID" value="MDQ0479320.1"/>
    <property type="molecule type" value="Genomic_DNA"/>
</dbReference>
<evidence type="ECO:0000256" key="1">
    <source>
        <dbReference type="SAM" id="Phobius"/>
    </source>
</evidence>
<dbReference type="Proteomes" id="UP001224418">
    <property type="component" value="Unassembled WGS sequence"/>
</dbReference>
<accession>A0ABU0JSA5</accession>
<organism evidence="2 3">
    <name type="scientific">Hathewaya limosa</name>
    <name type="common">Clostridium limosum</name>
    <dbReference type="NCBI Taxonomy" id="1536"/>
    <lineage>
        <taxon>Bacteria</taxon>
        <taxon>Bacillati</taxon>
        <taxon>Bacillota</taxon>
        <taxon>Clostridia</taxon>
        <taxon>Eubacteriales</taxon>
        <taxon>Clostridiaceae</taxon>
        <taxon>Hathewaya</taxon>
    </lineage>
</organism>
<keyword evidence="3" id="KW-1185">Reference proteome</keyword>
<feature type="transmembrane region" description="Helical" evidence="1">
    <location>
        <begin position="84"/>
        <end position="111"/>
    </location>
</feature>
<dbReference type="PANTHER" id="PTHR40076:SF1">
    <property type="entry name" value="MEMBRANE PROTEIN"/>
    <property type="match status" value="1"/>
</dbReference>
<dbReference type="InterPro" id="IPR010380">
    <property type="entry name" value="DUF975"/>
</dbReference>
<dbReference type="RefSeq" id="WP_307355407.1">
    <property type="nucleotide sequence ID" value="NZ_BAAACJ010000032.1"/>
</dbReference>
<evidence type="ECO:0000313" key="3">
    <source>
        <dbReference type="Proteomes" id="UP001224418"/>
    </source>
</evidence>
<keyword evidence="1" id="KW-0812">Transmembrane</keyword>
<feature type="transmembrane region" description="Helical" evidence="1">
    <location>
        <begin position="150"/>
        <end position="174"/>
    </location>
</feature>
<keyword evidence="1" id="KW-1133">Transmembrane helix</keyword>
<dbReference type="PANTHER" id="PTHR40076">
    <property type="entry name" value="MEMBRANE PROTEIN-RELATED"/>
    <property type="match status" value="1"/>
</dbReference>
<reference evidence="2 3" key="1">
    <citation type="submission" date="2023-07" db="EMBL/GenBank/DDBJ databases">
        <title>Genomic Encyclopedia of Type Strains, Phase IV (KMG-IV): sequencing the most valuable type-strain genomes for metagenomic binning, comparative biology and taxonomic classification.</title>
        <authorList>
            <person name="Goeker M."/>
        </authorList>
    </citation>
    <scope>NUCLEOTIDE SEQUENCE [LARGE SCALE GENOMIC DNA]</scope>
    <source>
        <strain evidence="2 3">DSM 1400</strain>
    </source>
</reference>
<name>A0ABU0JSA5_HATLI</name>
<gene>
    <name evidence="2" type="ORF">QOZ93_001061</name>
</gene>
<feature type="transmembrane region" description="Helical" evidence="1">
    <location>
        <begin position="21"/>
        <end position="39"/>
    </location>
</feature>
<sequence length="198" mass="22399">MQTNSEIRGYARYRLKGNWGNAILVFIIFSVITGVTAMIPFLGWAAGIVIFGPMLFGINGFYLRLIKGEPISIENIFFGFERCFGGSLIASILIAIYTFLWTLLFVIPGIIKSLSYSQVYFILNDNPDMSANQAITLSRQMMNGYKGKLLMLHLSFIGWAILCTLTFGIGYLWLTPYIHTSLAKFYEEIKNNNQIESE</sequence>
<comment type="caution">
    <text evidence="2">The sequence shown here is derived from an EMBL/GenBank/DDBJ whole genome shotgun (WGS) entry which is preliminary data.</text>
</comment>
<dbReference type="Pfam" id="PF06161">
    <property type="entry name" value="DUF975"/>
    <property type="match status" value="1"/>
</dbReference>
<protein>
    <submittedName>
        <fullName evidence="2">Membrane protein</fullName>
    </submittedName>
</protein>
<proteinExistence type="predicted"/>
<keyword evidence="1" id="KW-0472">Membrane</keyword>
<evidence type="ECO:0000313" key="2">
    <source>
        <dbReference type="EMBL" id="MDQ0479320.1"/>
    </source>
</evidence>